<dbReference type="Gene3D" id="3.50.50.60">
    <property type="entry name" value="FAD/NAD(P)-binding domain"/>
    <property type="match status" value="1"/>
</dbReference>
<dbReference type="GO" id="GO:0004497">
    <property type="term" value="F:monooxygenase activity"/>
    <property type="evidence" value="ECO:0007669"/>
    <property type="project" value="UniProtKB-KW"/>
</dbReference>
<evidence type="ECO:0000256" key="1">
    <source>
        <dbReference type="SAM" id="MobiDB-lite"/>
    </source>
</evidence>
<evidence type="ECO:0000259" key="2">
    <source>
        <dbReference type="Pfam" id="PF01494"/>
    </source>
</evidence>
<dbReference type="PANTHER" id="PTHR43422">
    <property type="entry name" value="THIAMINE THIAZOLE SYNTHASE"/>
    <property type="match status" value="1"/>
</dbReference>
<feature type="region of interest" description="Disordered" evidence="1">
    <location>
        <begin position="437"/>
        <end position="463"/>
    </location>
</feature>
<dbReference type="EMBL" id="AOSK01000136">
    <property type="protein sequence ID" value="EYD71545.1"/>
    <property type="molecule type" value="Genomic_DNA"/>
</dbReference>
<dbReference type="InterPro" id="IPR036188">
    <property type="entry name" value="FAD/NAD-bd_sf"/>
</dbReference>
<reference evidence="3 4" key="1">
    <citation type="submission" date="2013-02" db="EMBL/GenBank/DDBJ databases">
        <authorList>
            <person name="Fiebig A."/>
            <person name="Goeker M."/>
            <person name="Klenk H.-P.P."/>
        </authorList>
    </citation>
    <scope>NUCLEOTIDE SEQUENCE [LARGE SCALE GENOMIC DNA]</scope>
    <source>
        <strain evidence="3 4">DSM 19309</strain>
    </source>
</reference>
<dbReference type="AlphaFoldDB" id="A0A017HB82"/>
<dbReference type="InterPro" id="IPR002938">
    <property type="entry name" value="FAD-bd"/>
</dbReference>
<feature type="domain" description="FAD-binding" evidence="2">
    <location>
        <begin position="10"/>
        <end position="361"/>
    </location>
</feature>
<keyword evidence="4" id="KW-1185">Reference proteome</keyword>
<dbReference type="PANTHER" id="PTHR43422:SF3">
    <property type="entry name" value="THIAMINE THIAZOLE SYNTHASE"/>
    <property type="match status" value="1"/>
</dbReference>
<keyword evidence="3" id="KW-0503">Monooxygenase</keyword>
<evidence type="ECO:0000313" key="4">
    <source>
        <dbReference type="Proteomes" id="UP000019666"/>
    </source>
</evidence>
<dbReference type="STRING" id="442562.Rumeso_04946"/>
<dbReference type="Proteomes" id="UP000019666">
    <property type="component" value="Unassembled WGS sequence"/>
</dbReference>
<dbReference type="SUPFAM" id="SSF51905">
    <property type="entry name" value="FAD/NAD(P)-binding domain"/>
    <property type="match status" value="1"/>
</dbReference>
<name>A0A017HB82_9RHOB</name>
<organism evidence="3 4">
    <name type="scientific">Rubellimicrobium mesophilum DSM 19309</name>
    <dbReference type="NCBI Taxonomy" id="442562"/>
    <lineage>
        <taxon>Bacteria</taxon>
        <taxon>Pseudomonadati</taxon>
        <taxon>Pseudomonadota</taxon>
        <taxon>Alphaproteobacteria</taxon>
        <taxon>Rhodobacterales</taxon>
        <taxon>Roseobacteraceae</taxon>
        <taxon>Rubellimicrobium</taxon>
    </lineage>
</organism>
<comment type="caution">
    <text evidence="3">The sequence shown here is derived from an EMBL/GenBank/DDBJ whole genome shotgun (WGS) entry which is preliminary data.</text>
</comment>
<sequence>MSHPSFRHAVVAGASMAGLLAARALAERFERVTLIERDALPRRAEARRGVPQANHLHILLPGGQAALERLLPGIAAELAAEGAVGVRVGRELAWHNEGAWRLRHDSELRVLALSRPLLEAHVAQRVRALPNVAIREGVRLQGLVVGAEGALAGVRVQGLAEEVLEADLVVDATGRGSSVPERLRQMGHGEVPTERIPVQVNYASAFFAKAPRGPDWRALIVGDRAAGRFGLMFPVEGERWIVTLGTLFEQPVPVDRAEMLAFARTLPVPDLHDVLRDLDPVSEVVRYRYPGSQRRRYDRTGRLPAGLLAVGDALASFNPLYGQGMTVAALEAEALGRWLEAAAREGATAGMQARWFREAGRIADAAWTGVAVEDFRLPELAGQAPRSLRPLQWYMARVQAATCRSAVVADAFYRVIGFVEPPGALFRPRVAAEVLLGRGPKPGRSPAPGRARTGGWGRPTPNP</sequence>
<protein>
    <submittedName>
        <fullName evidence="3">Monooxygenase, FAD-binding protein</fullName>
    </submittedName>
</protein>
<dbReference type="OrthoDB" id="9790035at2"/>
<dbReference type="Pfam" id="PF01494">
    <property type="entry name" value="FAD_binding_3"/>
    <property type="match status" value="1"/>
</dbReference>
<dbReference type="RefSeq" id="WP_051521631.1">
    <property type="nucleotide sequence ID" value="NZ_KK088637.1"/>
</dbReference>
<dbReference type="HOGENOM" id="CLU_028028_2_0_5"/>
<keyword evidence="3" id="KW-0560">Oxidoreductase</keyword>
<gene>
    <name evidence="3" type="ORF">Rumeso_04946</name>
</gene>
<accession>A0A017HB82</accession>
<proteinExistence type="predicted"/>
<evidence type="ECO:0000313" key="3">
    <source>
        <dbReference type="EMBL" id="EYD71545.1"/>
    </source>
</evidence>
<dbReference type="GO" id="GO:0071949">
    <property type="term" value="F:FAD binding"/>
    <property type="evidence" value="ECO:0007669"/>
    <property type="project" value="InterPro"/>
</dbReference>